<proteinExistence type="predicted"/>
<name>A0A135ID82_9GAMM</name>
<dbReference type="STRING" id="294935.ATN88_07180"/>
<accession>A0A135ID82</accession>
<dbReference type="EMBL" id="LNTY01000006">
    <property type="protein sequence ID" value="KXF83420.1"/>
    <property type="molecule type" value="Genomic_DNA"/>
</dbReference>
<dbReference type="AlphaFoldDB" id="A0A135ID82"/>
<evidence type="ECO:0000313" key="2">
    <source>
        <dbReference type="Proteomes" id="UP000070529"/>
    </source>
</evidence>
<evidence type="ECO:0000313" key="1">
    <source>
        <dbReference type="EMBL" id="KXF83420.1"/>
    </source>
</evidence>
<protein>
    <submittedName>
        <fullName evidence="1">Uncharacterized protein</fullName>
    </submittedName>
</protein>
<sequence>MRIRNVNQQTIAAFETAFSLEKVIRSWQNLMLAMNKGLKRTFPVASAYKLNQPNSVHLTINALF</sequence>
<gene>
    <name evidence="1" type="ORF">ATN88_07180</name>
</gene>
<organism evidence="1 2">
    <name type="scientific">Enterovibrio coralii</name>
    <dbReference type="NCBI Taxonomy" id="294935"/>
    <lineage>
        <taxon>Bacteria</taxon>
        <taxon>Pseudomonadati</taxon>
        <taxon>Pseudomonadota</taxon>
        <taxon>Gammaproteobacteria</taxon>
        <taxon>Vibrionales</taxon>
        <taxon>Vibrionaceae</taxon>
        <taxon>Enterovibrio</taxon>
    </lineage>
</organism>
<keyword evidence="2" id="KW-1185">Reference proteome</keyword>
<comment type="caution">
    <text evidence="1">The sequence shown here is derived from an EMBL/GenBank/DDBJ whole genome shotgun (WGS) entry which is preliminary data.</text>
</comment>
<reference evidence="1 2" key="1">
    <citation type="submission" date="2015-11" db="EMBL/GenBank/DDBJ databases">
        <title>Genomic Taxonomy of the Vibrionaceae.</title>
        <authorList>
            <person name="Gomez-Gil B."/>
            <person name="Enciso-Ibarra J."/>
        </authorList>
    </citation>
    <scope>NUCLEOTIDE SEQUENCE [LARGE SCALE GENOMIC DNA]</scope>
    <source>
        <strain evidence="1 2">CAIM 912</strain>
    </source>
</reference>
<dbReference type="Proteomes" id="UP000070529">
    <property type="component" value="Unassembled WGS sequence"/>
</dbReference>